<protein>
    <submittedName>
        <fullName evidence="3">Uncharacterized protein</fullName>
    </submittedName>
</protein>
<evidence type="ECO:0000313" key="3">
    <source>
        <dbReference type="EMBL" id="MDO8107144.1"/>
    </source>
</evidence>
<feature type="region of interest" description="Disordered" evidence="1">
    <location>
        <begin position="1"/>
        <end position="41"/>
    </location>
</feature>
<dbReference type="EMBL" id="JAUQYP010000001">
    <property type="protein sequence ID" value="MDO8107144.1"/>
    <property type="molecule type" value="Genomic_DNA"/>
</dbReference>
<reference evidence="3 4" key="1">
    <citation type="submission" date="2023-07" db="EMBL/GenBank/DDBJ databases">
        <title>Description of novel actinomycetes strains, isolated from tidal flat sediment.</title>
        <authorList>
            <person name="Lu C."/>
        </authorList>
    </citation>
    <scope>NUCLEOTIDE SEQUENCE [LARGE SCALE GENOMIC DNA]</scope>
    <source>
        <strain evidence="3 4">SYSU T00b441</strain>
    </source>
</reference>
<comment type="caution">
    <text evidence="3">The sequence shown here is derived from an EMBL/GenBank/DDBJ whole genome shotgun (WGS) entry which is preliminary data.</text>
</comment>
<evidence type="ECO:0000256" key="2">
    <source>
        <dbReference type="SAM" id="Phobius"/>
    </source>
</evidence>
<keyword evidence="2" id="KW-0812">Transmembrane</keyword>
<proteinExistence type="predicted"/>
<feature type="transmembrane region" description="Helical" evidence="2">
    <location>
        <begin position="52"/>
        <end position="72"/>
    </location>
</feature>
<name>A0ABT9D8D3_9CELL</name>
<dbReference type="Proteomes" id="UP001232536">
    <property type="component" value="Unassembled WGS sequence"/>
</dbReference>
<evidence type="ECO:0000256" key="1">
    <source>
        <dbReference type="SAM" id="MobiDB-lite"/>
    </source>
</evidence>
<evidence type="ECO:0000313" key="4">
    <source>
        <dbReference type="Proteomes" id="UP001232536"/>
    </source>
</evidence>
<keyword evidence="4" id="KW-1185">Reference proteome</keyword>
<feature type="compositionally biased region" description="Polar residues" evidence="1">
    <location>
        <begin position="24"/>
        <end position="33"/>
    </location>
</feature>
<keyword evidence="2" id="KW-1133">Transmembrane helix</keyword>
<gene>
    <name evidence="3" type="ORF">Q6348_08035</name>
</gene>
<sequence>MAADWTAQPAGARFGLTAGGAATPQHTETSSIPAPSAAEQHARELWHPDSPLLWFAGIAAITFGFMAVSTNVRVGKAKASVALGKS</sequence>
<organism evidence="3 4">
    <name type="scientific">Actinotalea lenta</name>
    <dbReference type="NCBI Taxonomy" id="3064654"/>
    <lineage>
        <taxon>Bacteria</taxon>
        <taxon>Bacillati</taxon>
        <taxon>Actinomycetota</taxon>
        <taxon>Actinomycetes</taxon>
        <taxon>Micrococcales</taxon>
        <taxon>Cellulomonadaceae</taxon>
        <taxon>Actinotalea</taxon>
    </lineage>
</organism>
<keyword evidence="2" id="KW-0472">Membrane</keyword>
<accession>A0ABT9D8D3</accession>
<dbReference type="RefSeq" id="WP_304600778.1">
    <property type="nucleotide sequence ID" value="NZ_JAUQYP010000001.1"/>
</dbReference>